<accession>A0A915EB82</accession>
<organism evidence="1 2">
    <name type="scientific">Ditylenchus dipsaci</name>
    <dbReference type="NCBI Taxonomy" id="166011"/>
    <lineage>
        <taxon>Eukaryota</taxon>
        <taxon>Metazoa</taxon>
        <taxon>Ecdysozoa</taxon>
        <taxon>Nematoda</taxon>
        <taxon>Chromadorea</taxon>
        <taxon>Rhabditida</taxon>
        <taxon>Tylenchina</taxon>
        <taxon>Tylenchomorpha</taxon>
        <taxon>Sphaerularioidea</taxon>
        <taxon>Anguinidae</taxon>
        <taxon>Anguininae</taxon>
        <taxon>Ditylenchus</taxon>
    </lineage>
</organism>
<dbReference type="Proteomes" id="UP000887574">
    <property type="component" value="Unplaced"/>
</dbReference>
<dbReference type="PROSITE" id="PS50092">
    <property type="entry name" value="TSP1"/>
    <property type="match status" value="1"/>
</dbReference>
<dbReference type="PANTHER" id="PTHR31507:SF3">
    <property type="entry name" value="TIL DOMAIN-CONTAINING PROTEIN"/>
    <property type="match status" value="1"/>
</dbReference>
<dbReference type="PANTHER" id="PTHR31507">
    <property type="entry name" value="PROTEIN CBG15923"/>
    <property type="match status" value="1"/>
</dbReference>
<keyword evidence="1" id="KW-1185">Reference proteome</keyword>
<evidence type="ECO:0000313" key="1">
    <source>
        <dbReference type="Proteomes" id="UP000887574"/>
    </source>
</evidence>
<evidence type="ECO:0000313" key="2">
    <source>
        <dbReference type="WBParaSite" id="jg3472"/>
    </source>
</evidence>
<dbReference type="InterPro" id="IPR000884">
    <property type="entry name" value="TSP1_rpt"/>
</dbReference>
<proteinExistence type="predicted"/>
<name>A0A915EB82_9BILA</name>
<dbReference type="InterPro" id="IPR036383">
    <property type="entry name" value="TSP1_rpt_sf"/>
</dbReference>
<dbReference type="WBParaSite" id="jg3472">
    <property type="protein sequence ID" value="jg3472"/>
    <property type="gene ID" value="jg3472"/>
</dbReference>
<reference evidence="2" key="1">
    <citation type="submission" date="2022-11" db="UniProtKB">
        <authorList>
            <consortium name="WormBaseParasite"/>
        </authorList>
    </citation>
    <scope>IDENTIFICATION</scope>
</reference>
<sequence length="335" mass="37356">MLIDSFHYSKIAVAEVIKLSGIEDKIECEINPRRQKLYTNEFKVKVIKHVDRKKNADVHQLEEIRKNEELSYSFRSNSIVFNILDTVSALCCPGGVWTKWKSPDTCSKSCGSCATHIQTRKCISEISGCPCTGDTMRTVPCNNIPCAAPLDSCCGSYKAHAYKTEIVCAEVDNSDTPCTAPPTDPLPSCPKNFTLFQGHCYIALSAKTMGNNGKATAKQFQDAFCCRSSWQSRSKSYGKLHWNDYHAYSGEPYAPVNSLAWQDNTAVDYGNTLLEPWKTRGNYPWSPEGKWPAQPDNMPANSPNVIQWLKPAPSQVATWDDEFSTSYDGTTVCKI</sequence>
<dbReference type="Gene3D" id="2.20.100.10">
    <property type="entry name" value="Thrombospondin type-1 (TSP1) repeat"/>
    <property type="match status" value="1"/>
</dbReference>
<protein>
    <submittedName>
        <fullName evidence="2">Uncharacterized protein</fullName>
    </submittedName>
</protein>
<dbReference type="AlphaFoldDB" id="A0A915EB82"/>